<organism evidence="2 3">
    <name type="scientific">Calidithermus terrae</name>
    <dbReference type="NCBI Taxonomy" id="1408545"/>
    <lineage>
        <taxon>Bacteria</taxon>
        <taxon>Thermotogati</taxon>
        <taxon>Deinococcota</taxon>
        <taxon>Deinococci</taxon>
        <taxon>Thermales</taxon>
        <taxon>Thermaceae</taxon>
        <taxon>Calidithermus</taxon>
    </lineage>
</organism>
<dbReference type="InterPro" id="IPR011335">
    <property type="entry name" value="Restrct_endonuc-II-like"/>
</dbReference>
<dbReference type="PANTHER" id="PTHR38590">
    <property type="entry name" value="BLL0828 PROTEIN"/>
    <property type="match status" value="1"/>
</dbReference>
<protein>
    <recommendedName>
        <fullName evidence="1">DUF559 domain-containing protein</fullName>
    </recommendedName>
</protein>
<dbReference type="InterPro" id="IPR007569">
    <property type="entry name" value="DUF559"/>
</dbReference>
<evidence type="ECO:0000313" key="3">
    <source>
        <dbReference type="Proteomes" id="UP000265715"/>
    </source>
</evidence>
<dbReference type="PANTHER" id="PTHR38590:SF1">
    <property type="entry name" value="BLL0828 PROTEIN"/>
    <property type="match status" value="1"/>
</dbReference>
<reference evidence="2 3" key="1">
    <citation type="submission" date="2018-08" db="EMBL/GenBank/DDBJ databases">
        <title>Meiothermus terrae DSM 26712 genome sequencing project.</title>
        <authorList>
            <person name="Da Costa M.S."/>
            <person name="Albuquerque L."/>
            <person name="Raposo P."/>
            <person name="Froufe H.J.C."/>
            <person name="Barroso C.S."/>
            <person name="Egas C."/>
        </authorList>
    </citation>
    <scope>NUCLEOTIDE SEQUENCE [LARGE SCALE GENOMIC DNA]</scope>
    <source>
        <strain evidence="2 3">DSM 26712</strain>
    </source>
</reference>
<keyword evidence="3" id="KW-1185">Reference proteome</keyword>
<name>A0A399F096_9DEIN</name>
<sequence>MSRRFLTYNPKLIERAKELRKNMTAAERKLWAYLRTLEPRWLRQRPIDQYVVDFYCAERKLVIEVDGHSHFTEDGQAYDAERTAVLEGLGLKILRFTNSEVLEEFEGVCEQVSKLVATSSWSQG</sequence>
<dbReference type="SUPFAM" id="SSF52980">
    <property type="entry name" value="Restriction endonuclease-like"/>
    <property type="match status" value="1"/>
</dbReference>
<dbReference type="InterPro" id="IPR047216">
    <property type="entry name" value="Endonuclease_DUF559_bact"/>
</dbReference>
<proteinExistence type="predicted"/>
<dbReference type="OrthoDB" id="9798754at2"/>
<dbReference type="Pfam" id="PF04480">
    <property type="entry name" value="DUF559"/>
    <property type="match status" value="1"/>
</dbReference>
<dbReference type="EMBL" id="QXDL01000021">
    <property type="protein sequence ID" value="RIH89235.1"/>
    <property type="molecule type" value="Genomic_DNA"/>
</dbReference>
<dbReference type="Proteomes" id="UP000265715">
    <property type="component" value="Unassembled WGS sequence"/>
</dbReference>
<evidence type="ECO:0000313" key="2">
    <source>
        <dbReference type="EMBL" id="RIH89235.1"/>
    </source>
</evidence>
<evidence type="ECO:0000259" key="1">
    <source>
        <dbReference type="Pfam" id="PF04480"/>
    </source>
</evidence>
<dbReference type="Gene3D" id="3.40.960.10">
    <property type="entry name" value="VSR Endonuclease"/>
    <property type="match status" value="1"/>
</dbReference>
<comment type="caution">
    <text evidence="2">The sequence shown here is derived from an EMBL/GenBank/DDBJ whole genome shotgun (WGS) entry which is preliminary data.</text>
</comment>
<gene>
    <name evidence="2" type="ORF">Mterra_00816</name>
</gene>
<accession>A0A399F096</accession>
<feature type="domain" description="DUF559" evidence="1">
    <location>
        <begin position="13"/>
        <end position="115"/>
    </location>
</feature>
<dbReference type="AlphaFoldDB" id="A0A399F096"/>
<dbReference type="RefSeq" id="WP_119314018.1">
    <property type="nucleotide sequence ID" value="NZ_QXDL01000021.1"/>
</dbReference>
<dbReference type="CDD" id="cd01038">
    <property type="entry name" value="Endonuclease_DUF559"/>
    <property type="match status" value="1"/>
</dbReference>